<dbReference type="AlphaFoldDB" id="A0AA50HNV2"/>
<sequence length="67" mass="8071">MFENESVEDVVVYLMPEFSYQDIDRWFVRYKFEVIANGLLLRTTEKLLKEGKLAKNEKGHIIRGYNW</sequence>
<dbReference type="EMBL" id="CP132353">
    <property type="protein sequence ID" value="WLS80556.1"/>
    <property type="molecule type" value="Genomic_DNA"/>
</dbReference>
<reference evidence="1 2" key="1">
    <citation type="submission" date="2023-07" db="EMBL/GenBank/DDBJ databases">
        <title>Pathogenic bacteria of pear tree diseases.</title>
        <authorList>
            <person name="Zhang Z."/>
            <person name="He L."/>
            <person name="Huang R."/>
        </authorList>
    </citation>
    <scope>NUCLEOTIDE SEQUENCE [LARGE SCALE GENOMIC DNA]</scope>
    <source>
        <strain evidence="1 2">DE2</strain>
    </source>
</reference>
<dbReference type="Proteomes" id="UP001228139">
    <property type="component" value="Chromosome"/>
</dbReference>
<evidence type="ECO:0000313" key="2">
    <source>
        <dbReference type="Proteomes" id="UP001228139"/>
    </source>
</evidence>
<accession>A0AA50HNV2</accession>
<protein>
    <submittedName>
        <fullName evidence="1">Immunity protein</fullName>
    </submittedName>
</protein>
<name>A0AA50HNV2_9GAMM</name>
<organism evidence="1 2">
    <name type="scientific">Erwinia pyri</name>
    <dbReference type="NCBI Taxonomy" id="3062598"/>
    <lineage>
        <taxon>Bacteria</taxon>
        <taxon>Pseudomonadati</taxon>
        <taxon>Pseudomonadota</taxon>
        <taxon>Gammaproteobacteria</taxon>
        <taxon>Enterobacterales</taxon>
        <taxon>Erwiniaceae</taxon>
        <taxon>Erwinia</taxon>
    </lineage>
</organism>
<proteinExistence type="predicted"/>
<evidence type="ECO:0000313" key="1">
    <source>
        <dbReference type="EMBL" id="WLS80556.1"/>
    </source>
</evidence>
<keyword evidence="2" id="KW-1185">Reference proteome</keyword>
<dbReference type="KEGG" id="epi:Q3V30_08785"/>
<gene>
    <name evidence="1" type="ORF">Q3V30_08785</name>
</gene>
<dbReference type="RefSeq" id="WP_306212392.1">
    <property type="nucleotide sequence ID" value="NZ_CP132353.1"/>
</dbReference>